<feature type="compositionally biased region" description="Polar residues" evidence="1">
    <location>
        <begin position="196"/>
        <end position="205"/>
    </location>
</feature>
<keyword evidence="3" id="KW-1185">Reference proteome</keyword>
<dbReference type="EMBL" id="JWZT01004931">
    <property type="protein sequence ID" value="KII62599.1"/>
    <property type="molecule type" value="Genomic_DNA"/>
</dbReference>
<dbReference type="AlphaFoldDB" id="A0A0C2ME35"/>
<evidence type="ECO:0000313" key="3">
    <source>
        <dbReference type="Proteomes" id="UP000031668"/>
    </source>
</evidence>
<feature type="compositionally biased region" description="Basic and acidic residues" evidence="1">
    <location>
        <begin position="185"/>
        <end position="195"/>
    </location>
</feature>
<sequence length="287" mass="33011">MRHKLAFVSSEEKDITRLPVLKLSKIFQIIDKDTTQEIESVYLRSEQRSGIGISSEGIAKIRTKRTLYSNKRIQRPESDPYNTRNKLGNFNKNITTHWRENLFHHTKEASEYTNAFHSPMITTPIKSLSYQHQETKNGDETTNFPSIKRLQTTKTQAESSQNYKKDMKTSTDIIESDTPTTTEEIVAHSKNKESSNQESATTSKGATLSYNLGTYLTQNIPENQDKNNRYIIGQKKYVIRSESILTETEETLSQVAINKESNQREHLSQKDKFSSKSSLFNQLGRFN</sequence>
<organism evidence="2 3">
    <name type="scientific">Thelohanellus kitauei</name>
    <name type="common">Myxosporean</name>
    <dbReference type="NCBI Taxonomy" id="669202"/>
    <lineage>
        <taxon>Eukaryota</taxon>
        <taxon>Metazoa</taxon>
        <taxon>Cnidaria</taxon>
        <taxon>Myxozoa</taxon>
        <taxon>Myxosporea</taxon>
        <taxon>Bivalvulida</taxon>
        <taxon>Platysporina</taxon>
        <taxon>Myxobolidae</taxon>
        <taxon>Thelohanellus</taxon>
    </lineage>
</organism>
<proteinExistence type="predicted"/>
<feature type="region of interest" description="Disordered" evidence="1">
    <location>
        <begin position="173"/>
        <end position="205"/>
    </location>
</feature>
<comment type="caution">
    <text evidence="2">The sequence shown here is derived from an EMBL/GenBank/DDBJ whole genome shotgun (WGS) entry which is preliminary data.</text>
</comment>
<reference evidence="2 3" key="1">
    <citation type="journal article" date="2014" name="Genome Biol. Evol.">
        <title>The genome of the myxosporean Thelohanellus kitauei shows adaptations to nutrient acquisition within its fish host.</title>
        <authorList>
            <person name="Yang Y."/>
            <person name="Xiong J."/>
            <person name="Zhou Z."/>
            <person name="Huo F."/>
            <person name="Miao W."/>
            <person name="Ran C."/>
            <person name="Liu Y."/>
            <person name="Zhang J."/>
            <person name="Feng J."/>
            <person name="Wang M."/>
            <person name="Wang M."/>
            <person name="Wang L."/>
            <person name="Yao B."/>
        </authorList>
    </citation>
    <scope>NUCLEOTIDE SEQUENCE [LARGE SCALE GENOMIC DNA]</scope>
    <source>
        <strain evidence="2">Wuqing</strain>
    </source>
</reference>
<gene>
    <name evidence="2" type="ORF">RF11_14011</name>
</gene>
<accession>A0A0C2ME35</accession>
<protein>
    <submittedName>
        <fullName evidence="2">Uncharacterized protein</fullName>
    </submittedName>
</protein>
<evidence type="ECO:0000313" key="2">
    <source>
        <dbReference type="EMBL" id="KII62599.1"/>
    </source>
</evidence>
<dbReference type="Proteomes" id="UP000031668">
    <property type="component" value="Unassembled WGS sequence"/>
</dbReference>
<evidence type="ECO:0000256" key="1">
    <source>
        <dbReference type="SAM" id="MobiDB-lite"/>
    </source>
</evidence>
<name>A0A0C2ME35_THEKT</name>
<feature type="compositionally biased region" description="Polar residues" evidence="1">
    <location>
        <begin position="173"/>
        <end position="183"/>
    </location>
</feature>